<sequence>MKAENMNQCREMNFYATQIDEACEELSHFIATMTGRMKLFYMKNKNNSGVSARTKNKNSQVYRSPNKSIWKKKNTTKNSHNARLSVDDEGNEASFNIYFAHDFMNLAAQTPQNISNNNFLQQILILCQSKTFTFNNSLNAQNFSYDVWNNDMKNKIKHVLSLLGLSEFLHHVFIIIGH</sequence>
<organism evidence="1 2">
    <name type="scientific">Penstemon smallii</name>
    <dbReference type="NCBI Taxonomy" id="265156"/>
    <lineage>
        <taxon>Eukaryota</taxon>
        <taxon>Viridiplantae</taxon>
        <taxon>Streptophyta</taxon>
        <taxon>Embryophyta</taxon>
        <taxon>Tracheophyta</taxon>
        <taxon>Spermatophyta</taxon>
        <taxon>Magnoliopsida</taxon>
        <taxon>eudicotyledons</taxon>
        <taxon>Gunneridae</taxon>
        <taxon>Pentapetalae</taxon>
        <taxon>asterids</taxon>
        <taxon>lamiids</taxon>
        <taxon>Lamiales</taxon>
        <taxon>Plantaginaceae</taxon>
        <taxon>Cheloneae</taxon>
        <taxon>Penstemon</taxon>
    </lineage>
</organism>
<proteinExistence type="predicted"/>
<dbReference type="AlphaFoldDB" id="A0ABD3T254"/>
<dbReference type="EMBL" id="JBJXBP010000005">
    <property type="protein sequence ID" value="KAL3831006.1"/>
    <property type="molecule type" value="Genomic_DNA"/>
</dbReference>
<accession>A0ABD3T254</accession>
<keyword evidence="2" id="KW-1185">Reference proteome</keyword>
<gene>
    <name evidence="1" type="ORF">ACJIZ3_019808</name>
</gene>
<evidence type="ECO:0000313" key="2">
    <source>
        <dbReference type="Proteomes" id="UP001634393"/>
    </source>
</evidence>
<name>A0ABD3T254_9LAMI</name>
<protein>
    <submittedName>
        <fullName evidence="1">Uncharacterized protein</fullName>
    </submittedName>
</protein>
<evidence type="ECO:0000313" key="1">
    <source>
        <dbReference type="EMBL" id="KAL3831006.1"/>
    </source>
</evidence>
<reference evidence="1 2" key="1">
    <citation type="submission" date="2024-12" db="EMBL/GenBank/DDBJ databases">
        <title>The unique morphological basis and parallel evolutionary history of personate flowers in Penstemon.</title>
        <authorList>
            <person name="Depatie T.H."/>
            <person name="Wessinger C.A."/>
        </authorList>
    </citation>
    <scope>NUCLEOTIDE SEQUENCE [LARGE SCALE GENOMIC DNA]</scope>
    <source>
        <strain evidence="1">WTNN_2</strain>
        <tissue evidence="1">Leaf</tissue>
    </source>
</reference>
<comment type="caution">
    <text evidence="1">The sequence shown here is derived from an EMBL/GenBank/DDBJ whole genome shotgun (WGS) entry which is preliminary data.</text>
</comment>
<dbReference type="Proteomes" id="UP001634393">
    <property type="component" value="Unassembled WGS sequence"/>
</dbReference>